<name>A0A7W9Q6T8_9ACTN</name>
<evidence type="ECO:0000313" key="1">
    <source>
        <dbReference type="EMBL" id="MBB5933777.1"/>
    </source>
</evidence>
<comment type="caution">
    <text evidence="1">The sequence shown here is derived from an EMBL/GenBank/DDBJ whole genome shotgun (WGS) entry which is preliminary data.</text>
</comment>
<keyword evidence="2" id="KW-1185">Reference proteome</keyword>
<accession>A0A7W9Q6T8</accession>
<gene>
    <name evidence="1" type="ORF">FHS42_000803</name>
</gene>
<protein>
    <submittedName>
        <fullName evidence="1">Putative alkaline shock family protein YloU</fullName>
    </submittedName>
</protein>
<proteinExistence type="predicted"/>
<dbReference type="Proteomes" id="UP000588098">
    <property type="component" value="Unassembled WGS sequence"/>
</dbReference>
<sequence>MTIPAPERGATTLTDRALSHTATGAAREALQHLNNPTATAHATGTTRRGKAHLTLSLTLPYPLDLPTTTATIQRHVTHRTQQLTGLPIATINVRIEHLVLPQAITGNGRGVQ</sequence>
<dbReference type="RefSeq" id="WP_184569117.1">
    <property type="nucleotide sequence ID" value="NZ_JACHJL010000002.1"/>
</dbReference>
<reference evidence="1 2" key="1">
    <citation type="submission" date="2020-08" db="EMBL/GenBank/DDBJ databases">
        <title>Genomic Encyclopedia of Type Strains, Phase III (KMG-III): the genomes of soil and plant-associated and newly described type strains.</title>
        <authorList>
            <person name="Whitman W."/>
        </authorList>
    </citation>
    <scope>NUCLEOTIDE SEQUENCE [LARGE SCALE GENOMIC DNA]</scope>
    <source>
        <strain evidence="1 2">CECT 8305</strain>
    </source>
</reference>
<evidence type="ECO:0000313" key="2">
    <source>
        <dbReference type="Proteomes" id="UP000588098"/>
    </source>
</evidence>
<organism evidence="1 2">
    <name type="scientific">Streptomyces zagrosensis</name>
    <dbReference type="NCBI Taxonomy" id="1042984"/>
    <lineage>
        <taxon>Bacteria</taxon>
        <taxon>Bacillati</taxon>
        <taxon>Actinomycetota</taxon>
        <taxon>Actinomycetes</taxon>
        <taxon>Kitasatosporales</taxon>
        <taxon>Streptomycetaceae</taxon>
        <taxon>Streptomyces</taxon>
    </lineage>
</organism>
<dbReference type="EMBL" id="JACHJL010000002">
    <property type="protein sequence ID" value="MBB5933777.1"/>
    <property type="molecule type" value="Genomic_DNA"/>
</dbReference>
<dbReference type="AlphaFoldDB" id="A0A7W9Q6T8"/>